<protein>
    <recommendedName>
        <fullName evidence="3">HicB-like antitoxin of toxin-antitoxin system domain-containing protein</fullName>
    </recommendedName>
</protein>
<dbReference type="EMBL" id="JABZGW010000002">
    <property type="protein sequence ID" value="MBF4807113.1"/>
    <property type="molecule type" value="Genomic_DNA"/>
</dbReference>
<sequence>MLYVYEFEVFEDKEDGGYIAIPFDLKGGTDGDTKQECLEMAADWLKATAEHYLMHNLNMPAPTIDNHPVYGGKIYSIALDTDLGSIARLSKAQAARELGVSPGRITQLINAGMLETFAYKGKEYVTEASVVARKADIAIPVNCSWSSFANATWDSFSGIAFSELVTATYQNIPQLYPEGKVLQFKSKKSSNYAVPSEFYDISEEG</sequence>
<name>A0A930VYJ8_9ACTN</name>
<dbReference type="SUPFAM" id="SSF143100">
    <property type="entry name" value="TTHA1013/TTHA0281-like"/>
    <property type="match status" value="1"/>
</dbReference>
<dbReference type="Proteomes" id="UP000698335">
    <property type="component" value="Unassembled WGS sequence"/>
</dbReference>
<organism evidence="1 2">
    <name type="scientific">Lancefieldella rimae</name>
    <dbReference type="NCBI Taxonomy" id="1383"/>
    <lineage>
        <taxon>Bacteria</taxon>
        <taxon>Bacillati</taxon>
        <taxon>Actinomycetota</taxon>
        <taxon>Coriobacteriia</taxon>
        <taxon>Coriobacteriales</taxon>
        <taxon>Atopobiaceae</taxon>
        <taxon>Lancefieldella</taxon>
    </lineage>
</organism>
<evidence type="ECO:0008006" key="3">
    <source>
        <dbReference type="Google" id="ProtNLM"/>
    </source>
</evidence>
<dbReference type="InterPro" id="IPR035069">
    <property type="entry name" value="TTHA1013/TTHA0281-like"/>
</dbReference>
<dbReference type="Gene3D" id="3.30.160.250">
    <property type="match status" value="1"/>
</dbReference>
<comment type="caution">
    <text evidence="1">The sequence shown here is derived from an EMBL/GenBank/DDBJ whole genome shotgun (WGS) entry which is preliminary data.</text>
</comment>
<gene>
    <name evidence="1" type="ORF">HXK26_00185</name>
</gene>
<reference evidence="1" key="1">
    <citation type="submission" date="2020-04" db="EMBL/GenBank/DDBJ databases">
        <title>Deep metagenomics examines the oral microbiome during advanced dental caries in children, revealing novel taxa and co-occurrences with host molecules.</title>
        <authorList>
            <person name="Baker J.L."/>
            <person name="Morton J.T."/>
            <person name="Dinis M."/>
            <person name="Alvarez R."/>
            <person name="Tran N.C."/>
            <person name="Knight R."/>
            <person name="Edlund A."/>
        </authorList>
    </citation>
    <scope>NUCLEOTIDE SEQUENCE</scope>
    <source>
        <strain evidence="1">JCVI_38_bin.5</strain>
    </source>
</reference>
<accession>A0A930VYJ8</accession>
<proteinExistence type="predicted"/>
<evidence type="ECO:0000313" key="2">
    <source>
        <dbReference type="Proteomes" id="UP000698335"/>
    </source>
</evidence>
<dbReference type="AlphaFoldDB" id="A0A930VYJ8"/>
<evidence type="ECO:0000313" key="1">
    <source>
        <dbReference type="EMBL" id="MBF4807113.1"/>
    </source>
</evidence>